<keyword evidence="5" id="KW-0534">Nitrate assimilation</keyword>
<dbReference type="InterPro" id="IPR020846">
    <property type="entry name" value="MFS_dom"/>
</dbReference>
<accession>A0ABP8WGR3</accession>
<feature type="transmembrane region" description="Helical" evidence="7">
    <location>
        <begin position="41"/>
        <end position="61"/>
    </location>
</feature>
<feature type="transmembrane region" description="Helical" evidence="7">
    <location>
        <begin position="128"/>
        <end position="150"/>
    </location>
</feature>
<dbReference type="InterPro" id="IPR036259">
    <property type="entry name" value="MFS_trans_sf"/>
</dbReference>
<evidence type="ECO:0000256" key="5">
    <source>
        <dbReference type="ARBA" id="ARBA00023063"/>
    </source>
</evidence>
<dbReference type="RefSeq" id="WP_345372631.1">
    <property type="nucleotide sequence ID" value="NZ_BAABHM010000002.1"/>
</dbReference>
<protein>
    <submittedName>
        <fullName evidence="9">NarK/NasA family nitrate transporter</fullName>
    </submittedName>
</protein>
<dbReference type="PANTHER" id="PTHR23515">
    <property type="entry name" value="HIGH-AFFINITY NITRATE TRANSPORTER 2.3"/>
    <property type="match status" value="1"/>
</dbReference>
<dbReference type="SUPFAM" id="SSF103473">
    <property type="entry name" value="MFS general substrate transporter"/>
    <property type="match status" value="1"/>
</dbReference>
<dbReference type="InterPro" id="IPR011701">
    <property type="entry name" value="MFS"/>
</dbReference>
<keyword evidence="6 7" id="KW-0472">Membrane</keyword>
<comment type="subcellular location">
    <subcellularLocation>
        <location evidence="1">Cell membrane</location>
        <topology evidence="1">Multi-pass membrane protein</topology>
    </subcellularLocation>
</comment>
<feature type="transmembrane region" description="Helical" evidence="7">
    <location>
        <begin position="240"/>
        <end position="260"/>
    </location>
</feature>
<organism evidence="9 10">
    <name type="scientific">Promicromonospora umidemergens</name>
    <dbReference type="NCBI Taxonomy" id="629679"/>
    <lineage>
        <taxon>Bacteria</taxon>
        <taxon>Bacillati</taxon>
        <taxon>Actinomycetota</taxon>
        <taxon>Actinomycetes</taxon>
        <taxon>Micrococcales</taxon>
        <taxon>Promicromonosporaceae</taxon>
        <taxon>Promicromonospora</taxon>
    </lineage>
</organism>
<evidence type="ECO:0000259" key="8">
    <source>
        <dbReference type="PROSITE" id="PS50850"/>
    </source>
</evidence>
<evidence type="ECO:0000256" key="1">
    <source>
        <dbReference type="ARBA" id="ARBA00004651"/>
    </source>
</evidence>
<feature type="transmembrane region" description="Helical" evidence="7">
    <location>
        <begin position="156"/>
        <end position="177"/>
    </location>
</feature>
<feature type="transmembrane region" description="Helical" evidence="7">
    <location>
        <begin position="208"/>
        <end position="228"/>
    </location>
</feature>
<sequence length="401" mass="41362">MLMLVVAAVGYALNFWAWALLSPLGPLYKDLLTLSGNQQALLVAIPVLVGALGRIPVGALTDRFGGRIMFPAISAVSIIPVLFLGFFGRTSYGALLGGAFFLGVAGTIFAVGVPFVNAWFPPERRGTAVGLYGIGMGGTAIAALTTVHLWDAVGSASPFLITSVALAVYTVVSWMLLRDSPDRTVPTTSLLSRLTTTARSAVTWQTSFLYALSFGGYVAFSIFLPTYLQTAYGLELADASSRMAGFVVVAVFCRPLGGILSDRFSSISVLAAGYSVIATAAVGLASTPQSLQDGSIPLVATLCFLTMAAALGAGSGAVFALVAEIVDGDRIGSATGFVGAAGGLGGFVPPLLLSALYERTGGYGVGLILLALTSVLCLLVTLTLTRTARKTHLERVARASA</sequence>
<feature type="domain" description="Major facilitator superfamily (MFS) profile" evidence="8">
    <location>
        <begin position="3"/>
        <end position="389"/>
    </location>
</feature>
<dbReference type="PROSITE" id="PS50850">
    <property type="entry name" value="MFS"/>
    <property type="match status" value="1"/>
</dbReference>
<dbReference type="Pfam" id="PF07690">
    <property type="entry name" value="MFS_1"/>
    <property type="match status" value="1"/>
</dbReference>
<keyword evidence="10" id="KW-1185">Reference proteome</keyword>
<evidence type="ECO:0000313" key="9">
    <source>
        <dbReference type="EMBL" id="GAA4687635.1"/>
    </source>
</evidence>
<evidence type="ECO:0000256" key="2">
    <source>
        <dbReference type="ARBA" id="ARBA00008432"/>
    </source>
</evidence>
<evidence type="ECO:0000256" key="6">
    <source>
        <dbReference type="ARBA" id="ARBA00023136"/>
    </source>
</evidence>
<feature type="transmembrane region" description="Helical" evidence="7">
    <location>
        <begin position="363"/>
        <end position="385"/>
    </location>
</feature>
<comment type="similarity">
    <text evidence="2">Belongs to the major facilitator superfamily. Nitrate/nitrite porter (TC 2.A.1.8) family.</text>
</comment>
<evidence type="ECO:0000256" key="7">
    <source>
        <dbReference type="SAM" id="Phobius"/>
    </source>
</evidence>
<dbReference type="InterPro" id="IPR044772">
    <property type="entry name" value="NO3_transporter"/>
</dbReference>
<dbReference type="Gene3D" id="1.20.1250.20">
    <property type="entry name" value="MFS general substrate transporter like domains"/>
    <property type="match status" value="2"/>
</dbReference>
<feature type="transmembrane region" description="Helical" evidence="7">
    <location>
        <begin position="334"/>
        <end position="357"/>
    </location>
</feature>
<name>A0ABP8WGR3_9MICO</name>
<gene>
    <name evidence="9" type="ORF">GCM10023198_02510</name>
</gene>
<evidence type="ECO:0000256" key="4">
    <source>
        <dbReference type="ARBA" id="ARBA00022989"/>
    </source>
</evidence>
<proteinExistence type="inferred from homology"/>
<reference evidence="10" key="1">
    <citation type="journal article" date="2019" name="Int. J. Syst. Evol. Microbiol.">
        <title>The Global Catalogue of Microorganisms (GCM) 10K type strain sequencing project: providing services to taxonomists for standard genome sequencing and annotation.</title>
        <authorList>
            <consortium name="The Broad Institute Genomics Platform"/>
            <consortium name="The Broad Institute Genome Sequencing Center for Infectious Disease"/>
            <person name="Wu L."/>
            <person name="Ma J."/>
        </authorList>
    </citation>
    <scope>NUCLEOTIDE SEQUENCE [LARGE SCALE GENOMIC DNA]</scope>
    <source>
        <strain evidence="10">JCM 17975</strain>
    </source>
</reference>
<keyword evidence="3 7" id="KW-0812">Transmembrane</keyword>
<dbReference type="Proteomes" id="UP001500843">
    <property type="component" value="Unassembled WGS sequence"/>
</dbReference>
<comment type="caution">
    <text evidence="9">The sequence shown here is derived from an EMBL/GenBank/DDBJ whole genome shotgun (WGS) entry which is preliminary data.</text>
</comment>
<feature type="transmembrane region" description="Helical" evidence="7">
    <location>
        <begin position="94"/>
        <end position="116"/>
    </location>
</feature>
<feature type="transmembrane region" description="Helical" evidence="7">
    <location>
        <begin position="267"/>
        <end position="286"/>
    </location>
</feature>
<feature type="transmembrane region" description="Helical" evidence="7">
    <location>
        <begin position="298"/>
        <end position="322"/>
    </location>
</feature>
<keyword evidence="4 7" id="KW-1133">Transmembrane helix</keyword>
<feature type="transmembrane region" description="Helical" evidence="7">
    <location>
        <begin position="68"/>
        <end position="88"/>
    </location>
</feature>
<dbReference type="EMBL" id="BAABHM010000002">
    <property type="protein sequence ID" value="GAA4687635.1"/>
    <property type="molecule type" value="Genomic_DNA"/>
</dbReference>
<evidence type="ECO:0000256" key="3">
    <source>
        <dbReference type="ARBA" id="ARBA00022692"/>
    </source>
</evidence>
<evidence type="ECO:0000313" key="10">
    <source>
        <dbReference type="Proteomes" id="UP001500843"/>
    </source>
</evidence>